<sequence>MKKFIKKSMAMVAVVLMAWMTGTGMLYVTTGSTDIDAQAQGRGTPPPPSDTNVKENIAMVDDDEVLAALT</sequence>
<feature type="signal peptide" evidence="1">
    <location>
        <begin position="1"/>
        <end position="26"/>
    </location>
</feature>
<organism evidence="2">
    <name type="scientific">Candidatus Kentrum sp. LFY</name>
    <dbReference type="NCBI Taxonomy" id="2126342"/>
    <lineage>
        <taxon>Bacteria</taxon>
        <taxon>Pseudomonadati</taxon>
        <taxon>Pseudomonadota</taxon>
        <taxon>Gammaproteobacteria</taxon>
        <taxon>Candidatus Kentrum</taxon>
    </lineage>
</organism>
<gene>
    <name evidence="2" type="ORF">BECKLFY1418B_GA0070995_100380</name>
</gene>
<feature type="chain" id="PRO_5019177451" evidence="1">
    <location>
        <begin position="27"/>
        <end position="70"/>
    </location>
</feature>
<reference evidence="2" key="1">
    <citation type="submission" date="2019-02" db="EMBL/GenBank/DDBJ databases">
        <authorList>
            <person name="Gruber-Vodicka R. H."/>
            <person name="Seah K. B. B."/>
        </authorList>
    </citation>
    <scope>NUCLEOTIDE SEQUENCE</scope>
    <source>
        <strain evidence="2">BECK_M7</strain>
    </source>
</reference>
<protein>
    <submittedName>
        <fullName evidence="2">Uncharacterized protein</fullName>
    </submittedName>
</protein>
<proteinExistence type="predicted"/>
<evidence type="ECO:0000313" key="2">
    <source>
        <dbReference type="EMBL" id="VFJ86518.1"/>
    </source>
</evidence>
<keyword evidence="1" id="KW-0732">Signal</keyword>
<accession>A0A450U5P0</accession>
<evidence type="ECO:0000256" key="1">
    <source>
        <dbReference type="SAM" id="SignalP"/>
    </source>
</evidence>
<name>A0A450U5P0_9GAMM</name>
<dbReference type="EMBL" id="CAADFF010000003">
    <property type="protein sequence ID" value="VFJ86518.1"/>
    <property type="molecule type" value="Genomic_DNA"/>
</dbReference>
<dbReference type="AlphaFoldDB" id="A0A450U5P0"/>